<evidence type="ECO:0000313" key="2">
    <source>
        <dbReference type="EMBL" id="SVA95757.1"/>
    </source>
</evidence>
<sequence>MRMRAVRGADAKRSNAAARPTGHG</sequence>
<gene>
    <name evidence="2" type="ORF">METZ01_LOCUS148611</name>
</gene>
<dbReference type="EMBL" id="UINC01023658">
    <property type="protein sequence ID" value="SVA95757.1"/>
    <property type="molecule type" value="Genomic_DNA"/>
</dbReference>
<protein>
    <submittedName>
        <fullName evidence="2">Uncharacterized protein</fullName>
    </submittedName>
</protein>
<feature type="non-terminal residue" evidence="2">
    <location>
        <position position="24"/>
    </location>
</feature>
<feature type="region of interest" description="Disordered" evidence="1">
    <location>
        <begin position="1"/>
        <end position="24"/>
    </location>
</feature>
<reference evidence="2" key="1">
    <citation type="submission" date="2018-05" db="EMBL/GenBank/DDBJ databases">
        <authorList>
            <person name="Lanie J.A."/>
            <person name="Ng W.-L."/>
            <person name="Kazmierczak K.M."/>
            <person name="Andrzejewski T.M."/>
            <person name="Davidsen T.M."/>
            <person name="Wayne K.J."/>
            <person name="Tettelin H."/>
            <person name="Glass J.I."/>
            <person name="Rusch D."/>
            <person name="Podicherti R."/>
            <person name="Tsui H.-C.T."/>
            <person name="Winkler M.E."/>
        </authorList>
    </citation>
    <scope>NUCLEOTIDE SEQUENCE</scope>
</reference>
<accession>A0A382A3U8</accession>
<organism evidence="2">
    <name type="scientific">marine metagenome</name>
    <dbReference type="NCBI Taxonomy" id="408172"/>
    <lineage>
        <taxon>unclassified sequences</taxon>
        <taxon>metagenomes</taxon>
        <taxon>ecological metagenomes</taxon>
    </lineage>
</organism>
<dbReference type="AlphaFoldDB" id="A0A382A3U8"/>
<evidence type="ECO:0000256" key="1">
    <source>
        <dbReference type="SAM" id="MobiDB-lite"/>
    </source>
</evidence>
<proteinExistence type="predicted"/>
<name>A0A382A3U8_9ZZZZ</name>